<dbReference type="STRING" id="59895.A0A103Y751"/>
<feature type="domain" description="Helicase Helix-turn-helix" evidence="2">
    <location>
        <begin position="143"/>
        <end position="213"/>
    </location>
</feature>
<comment type="caution">
    <text evidence="3">The sequence shown here is derived from an EMBL/GenBank/DDBJ whole genome shotgun (WGS) entry which is preliminary data.</text>
</comment>
<feature type="compositionally biased region" description="Basic and acidic residues" evidence="1">
    <location>
        <begin position="254"/>
        <end position="269"/>
    </location>
</feature>
<evidence type="ECO:0000313" key="3">
    <source>
        <dbReference type="EMBL" id="KVI03754.1"/>
    </source>
</evidence>
<accession>A0A103Y751</accession>
<dbReference type="InterPro" id="IPR029491">
    <property type="entry name" value="Helicase_HTH"/>
</dbReference>
<dbReference type="Proteomes" id="UP000243975">
    <property type="component" value="Unassembled WGS sequence"/>
</dbReference>
<dbReference type="Gramene" id="KVI03754">
    <property type="protein sequence ID" value="KVI03754"/>
    <property type="gene ID" value="Ccrd_017930"/>
</dbReference>
<reference evidence="3 4" key="1">
    <citation type="journal article" date="2016" name="Sci. Rep.">
        <title>The genome sequence of the outbreeding globe artichoke constructed de novo incorporating a phase-aware low-pass sequencing strategy of F1 progeny.</title>
        <authorList>
            <person name="Scaglione D."/>
            <person name="Reyes-Chin-Wo S."/>
            <person name="Acquadro A."/>
            <person name="Froenicke L."/>
            <person name="Portis E."/>
            <person name="Beitel C."/>
            <person name="Tirone M."/>
            <person name="Mauro R."/>
            <person name="Lo Monaco A."/>
            <person name="Mauromicale G."/>
            <person name="Faccioli P."/>
            <person name="Cattivelli L."/>
            <person name="Rieseberg L."/>
            <person name="Michelmore R."/>
            <person name="Lanteri S."/>
        </authorList>
    </citation>
    <scope>NUCLEOTIDE SEQUENCE [LARGE SCALE GENOMIC DNA]</scope>
    <source>
        <strain evidence="3">2C</strain>
    </source>
</reference>
<dbReference type="AlphaFoldDB" id="A0A103Y751"/>
<feature type="region of interest" description="Disordered" evidence="1">
    <location>
        <begin position="254"/>
        <end position="290"/>
    </location>
</feature>
<gene>
    <name evidence="3" type="ORF">Ccrd_017930</name>
</gene>
<protein>
    <recommendedName>
        <fullName evidence="2">Helicase Helix-turn-helix domain-containing protein</fullName>
    </recommendedName>
</protein>
<dbReference type="Pfam" id="PF14493">
    <property type="entry name" value="HTH_40"/>
    <property type="match status" value="1"/>
</dbReference>
<feature type="non-terminal residue" evidence="3">
    <location>
        <position position="1"/>
    </location>
</feature>
<name>A0A103Y751_CYNCS</name>
<proteinExistence type="predicted"/>
<evidence type="ECO:0000313" key="4">
    <source>
        <dbReference type="Proteomes" id="UP000243975"/>
    </source>
</evidence>
<keyword evidence="4" id="KW-1185">Reference proteome</keyword>
<evidence type="ECO:0000256" key="1">
    <source>
        <dbReference type="SAM" id="MobiDB-lite"/>
    </source>
</evidence>
<dbReference type="OMA" id="KASETWH"/>
<sequence>YLVETVKDTYRTVSVSQEGAKFLRSCRPDHQPPLLLPITCESDGNEDKKSTVSDNIASSGHNGMSQPTLKSFVVNQMQHLVTRYGDHLLQSIQQLSKQLDLSLDGAAAVEASQANNNCKAYTITKQPKDLPPAKYGAWKISAPIKVNTVLGYVLDAAREGCVVDWTRLFNEIGLTQEIAANIQAAILKVGSKDKLKPIKEELPEEVDYTHIKAWLTMQDLGMSTEVIPSSNQHSKQHSNGTEESERAAVAYLSEEERNRTERPVPEKTEASLFGDSPRKRQKVEVSEQGAGSSLEITEASLLDWIQNFENGVTLSDILKHFNGSTEATAIDLLSCIESEFLIFKKNNLYKLM</sequence>
<feature type="compositionally biased region" description="Basic and acidic residues" evidence="1">
    <location>
        <begin position="276"/>
        <end position="285"/>
    </location>
</feature>
<organism evidence="3 4">
    <name type="scientific">Cynara cardunculus var. scolymus</name>
    <name type="common">Globe artichoke</name>
    <name type="synonym">Cynara scolymus</name>
    <dbReference type="NCBI Taxonomy" id="59895"/>
    <lineage>
        <taxon>Eukaryota</taxon>
        <taxon>Viridiplantae</taxon>
        <taxon>Streptophyta</taxon>
        <taxon>Embryophyta</taxon>
        <taxon>Tracheophyta</taxon>
        <taxon>Spermatophyta</taxon>
        <taxon>Magnoliopsida</taxon>
        <taxon>eudicotyledons</taxon>
        <taxon>Gunneridae</taxon>
        <taxon>Pentapetalae</taxon>
        <taxon>asterids</taxon>
        <taxon>campanulids</taxon>
        <taxon>Asterales</taxon>
        <taxon>Asteraceae</taxon>
        <taxon>Carduoideae</taxon>
        <taxon>Cardueae</taxon>
        <taxon>Carduinae</taxon>
        <taxon>Cynara</taxon>
    </lineage>
</organism>
<dbReference type="EMBL" id="LEKV01002332">
    <property type="protein sequence ID" value="KVI03754.1"/>
    <property type="molecule type" value="Genomic_DNA"/>
</dbReference>
<evidence type="ECO:0000259" key="2">
    <source>
        <dbReference type="Pfam" id="PF14493"/>
    </source>
</evidence>